<feature type="transmembrane region" description="Helical" evidence="7">
    <location>
        <begin position="432"/>
        <end position="451"/>
    </location>
</feature>
<dbReference type="RefSeq" id="WP_002563401.1">
    <property type="nucleotide sequence ID" value="NZ_FNSH01000001.1"/>
</dbReference>
<evidence type="ECO:0000256" key="7">
    <source>
        <dbReference type="SAM" id="Phobius"/>
    </source>
</evidence>
<name>A0AB38A6A3_9ACTN</name>
<reference evidence="8 9" key="1">
    <citation type="submission" date="2016-10" db="EMBL/GenBank/DDBJ databases">
        <authorList>
            <person name="Varghese N."/>
            <person name="Submissions S."/>
        </authorList>
    </citation>
    <scope>NUCLEOTIDE SEQUENCE [LARGE SCALE GENOMIC DNA]</scope>
    <source>
        <strain evidence="8 9">DSM 20586</strain>
    </source>
</reference>
<keyword evidence="3" id="KW-1003">Cell membrane</keyword>
<feature type="transmembrane region" description="Helical" evidence="7">
    <location>
        <begin position="406"/>
        <end position="426"/>
    </location>
</feature>
<feature type="transmembrane region" description="Helical" evidence="7">
    <location>
        <begin position="299"/>
        <end position="321"/>
    </location>
</feature>
<keyword evidence="5 7" id="KW-1133">Transmembrane helix</keyword>
<dbReference type="Pfam" id="PF01554">
    <property type="entry name" value="MatE"/>
    <property type="match status" value="2"/>
</dbReference>
<evidence type="ECO:0000256" key="5">
    <source>
        <dbReference type="ARBA" id="ARBA00022989"/>
    </source>
</evidence>
<dbReference type="Proteomes" id="UP000183687">
    <property type="component" value="Unassembled WGS sequence"/>
</dbReference>
<evidence type="ECO:0000313" key="8">
    <source>
        <dbReference type="EMBL" id="SEB52362.1"/>
    </source>
</evidence>
<gene>
    <name evidence="8" type="ORF">SAMN04489746_0498</name>
</gene>
<dbReference type="NCBIfam" id="TIGR00797">
    <property type="entry name" value="matE"/>
    <property type="match status" value="1"/>
</dbReference>
<evidence type="ECO:0000256" key="6">
    <source>
        <dbReference type="ARBA" id="ARBA00023136"/>
    </source>
</evidence>
<feature type="transmembrane region" description="Helical" evidence="7">
    <location>
        <begin position="184"/>
        <end position="203"/>
    </location>
</feature>
<dbReference type="InterPro" id="IPR052031">
    <property type="entry name" value="Membrane_Transporter-Flippase"/>
</dbReference>
<dbReference type="PANTHER" id="PTHR43549:SF3">
    <property type="entry name" value="MULTIDRUG RESISTANCE PROTEIN YPNP-RELATED"/>
    <property type="match status" value="1"/>
</dbReference>
<feature type="transmembrane region" description="Helical" evidence="7">
    <location>
        <begin position="35"/>
        <end position="58"/>
    </location>
</feature>
<comment type="caution">
    <text evidence="8">The sequence shown here is derived from an EMBL/GenBank/DDBJ whole genome shotgun (WGS) entry which is preliminary data.</text>
</comment>
<evidence type="ECO:0000256" key="3">
    <source>
        <dbReference type="ARBA" id="ARBA00022475"/>
    </source>
</evidence>
<sequence>MAQAVENNEHHVSEEAQVETLDVTSGVIWKQLLQLYIPIFLSAFMQQLYTLMNTWIVGQFAGKAAVGGIQVTQALTDLAVGFAVGVGAGCAVIVGQYFGAHDDTRLSASVHTAIGISVVGGVLFSVVGVLCVGPVLHIMGTPEHLMPDALLYGHWYFGALVFSLIYNMGSGLMRAIGDSRTPSIILGIALACNLILDLIFVAGLNLATLGAGIATALAYIVAASLVLYKLSHAHGPWQVNLKRIRIDRKIARIMLVTGLPLGVQSAAYSISNIIAQTAVNSFGADAVTGWGLSARVDGIIWQSGDSLGVAVTTFAAQNFGARKYDRMHSSLKVSIAMSLALVGALSALLFVFVEPISMFFLPDATVAEWSALMVRYIAPFYVVYTISSNISGIIRGAGESVRPMLITLFGTCILRIAWLLMVVPVFHSMETILMSYPLTWILTTGIYIVYYRSGRWLTVARKKEEARTSIA</sequence>
<feature type="transmembrane region" description="Helical" evidence="7">
    <location>
        <begin position="78"/>
        <end position="100"/>
    </location>
</feature>
<dbReference type="GO" id="GO:0015297">
    <property type="term" value="F:antiporter activity"/>
    <property type="evidence" value="ECO:0007669"/>
    <property type="project" value="InterPro"/>
</dbReference>
<keyword evidence="6 7" id="KW-0472">Membrane</keyword>
<organism evidence="8 9">
    <name type="scientific">Atopobium minutum</name>
    <dbReference type="NCBI Taxonomy" id="1381"/>
    <lineage>
        <taxon>Bacteria</taxon>
        <taxon>Bacillati</taxon>
        <taxon>Actinomycetota</taxon>
        <taxon>Coriobacteriia</taxon>
        <taxon>Coriobacteriales</taxon>
        <taxon>Atopobiaceae</taxon>
        <taxon>Atopobium</taxon>
    </lineage>
</organism>
<feature type="transmembrane region" description="Helical" evidence="7">
    <location>
        <begin position="373"/>
        <end position="394"/>
    </location>
</feature>
<evidence type="ECO:0000313" key="9">
    <source>
        <dbReference type="Proteomes" id="UP000183687"/>
    </source>
</evidence>
<evidence type="ECO:0000256" key="4">
    <source>
        <dbReference type="ARBA" id="ARBA00022692"/>
    </source>
</evidence>
<dbReference type="CDD" id="cd13138">
    <property type="entry name" value="MATE_yoeA_like"/>
    <property type="match status" value="1"/>
</dbReference>
<feature type="transmembrane region" description="Helical" evidence="7">
    <location>
        <begin position="209"/>
        <end position="230"/>
    </location>
</feature>
<dbReference type="EMBL" id="FNSH01000001">
    <property type="protein sequence ID" value="SEB52362.1"/>
    <property type="molecule type" value="Genomic_DNA"/>
</dbReference>
<evidence type="ECO:0000256" key="1">
    <source>
        <dbReference type="ARBA" id="ARBA00004651"/>
    </source>
</evidence>
<evidence type="ECO:0000256" key="2">
    <source>
        <dbReference type="ARBA" id="ARBA00022448"/>
    </source>
</evidence>
<dbReference type="AlphaFoldDB" id="A0AB38A6A3"/>
<dbReference type="InterPro" id="IPR002528">
    <property type="entry name" value="MATE_fam"/>
</dbReference>
<feature type="transmembrane region" description="Helical" evidence="7">
    <location>
        <begin position="333"/>
        <end position="353"/>
    </location>
</feature>
<comment type="subcellular location">
    <subcellularLocation>
        <location evidence="1">Cell membrane</location>
        <topology evidence="1">Multi-pass membrane protein</topology>
    </subcellularLocation>
</comment>
<dbReference type="GO" id="GO:0005886">
    <property type="term" value="C:plasma membrane"/>
    <property type="evidence" value="ECO:0007669"/>
    <property type="project" value="UniProtKB-SubCell"/>
</dbReference>
<proteinExistence type="predicted"/>
<feature type="transmembrane region" description="Helical" evidence="7">
    <location>
        <begin position="155"/>
        <end position="172"/>
    </location>
</feature>
<dbReference type="PIRSF" id="PIRSF006603">
    <property type="entry name" value="DinF"/>
    <property type="match status" value="1"/>
</dbReference>
<keyword evidence="2" id="KW-0813">Transport</keyword>
<dbReference type="InterPro" id="IPR048279">
    <property type="entry name" value="MdtK-like"/>
</dbReference>
<dbReference type="PANTHER" id="PTHR43549">
    <property type="entry name" value="MULTIDRUG RESISTANCE PROTEIN YPNP-RELATED"/>
    <property type="match status" value="1"/>
</dbReference>
<keyword evidence="4 7" id="KW-0812">Transmembrane</keyword>
<protein>
    <submittedName>
        <fullName evidence="8">Efflux protein, MATE family</fullName>
    </submittedName>
</protein>
<accession>A0AB38A6A3</accession>
<feature type="transmembrane region" description="Helical" evidence="7">
    <location>
        <begin position="112"/>
        <end position="135"/>
    </location>
</feature>
<feature type="transmembrane region" description="Helical" evidence="7">
    <location>
        <begin position="250"/>
        <end position="270"/>
    </location>
</feature>
<dbReference type="GO" id="GO:0042910">
    <property type="term" value="F:xenobiotic transmembrane transporter activity"/>
    <property type="evidence" value="ECO:0007669"/>
    <property type="project" value="InterPro"/>
</dbReference>